<protein>
    <submittedName>
        <fullName evidence="1">Uncharacterized protein</fullName>
    </submittedName>
</protein>
<gene>
    <name evidence="1" type="ORF">GCWU000324_01459</name>
</gene>
<dbReference type="AlphaFoldDB" id="C4GKF6"/>
<proteinExistence type="predicted"/>
<evidence type="ECO:0000313" key="2">
    <source>
        <dbReference type="Proteomes" id="UP000003009"/>
    </source>
</evidence>
<dbReference type="EMBL" id="ACJW02000003">
    <property type="protein sequence ID" value="EEP67215.1"/>
    <property type="molecule type" value="Genomic_DNA"/>
</dbReference>
<dbReference type="Proteomes" id="UP000003009">
    <property type="component" value="Unassembled WGS sequence"/>
</dbReference>
<dbReference type="STRING" id="629741.GCWU000324_01459"/>
<name>C4GKF6_9NEIS</name>
<comment type="caution">
    <text evidence="1">The sequence shown here is derived from an EMBL/GenBank/DDBJ whole genome shotgun (WGS) entry which is preliminary data.</text>
</comment>
<reference evidence="1" key="1">
    <citation type="submission" date="2009-04" db="EMBL/GenBank/DDBJ databases">
        <authorList>
            <person name="Weinstock G."/>
            <person name="Sodergren E."/>
            <person name="Clifton S."/>
            <person name="Fulton L."/>
            <person name="Fulton B."/>
            <person name="Courtney L."/>
            <person name="Fronick C."/>
            <person name="Harrison M."/>
            <person name="Strong C."/>
            <person name="Farmer C."/>
            <person name="Delahaunty K."/>
            <person name="Markovic C."/>
            <person name="Hall O."/>
            <person name="Minx P."/>
            <person name="Tomlinson C."/>
            <person name="Mitreva M."/>
            <person name="Nelson J."/>
            <person name="Hou S."/>
            <person name="Wollam A."/>
            <person name="Pepin K.H."/>
            <person name="Johnson M."/>
            <person name="Bhonagiri V."/>
            <person name="Nash W.E."/>
            <person name="Warren W."/>
            <person name="Chinwalla A."/>
            <person name="Mardis E.R."/>
            <person name="Wilson R.K."/>
        </authorList>
    </citation>
    <scope>NUCLEOTIDE SEQUENCE [LARGE SCALE GENOMIC DNA]</scope>
    <source>
        <strain evidence="1">ATCC 51147</strain>
    </source>
</reference>
<sequence length="67" mass="7338">MVSRFSYAETRFQAALSCCAALPKGSLKRDKCKGAHFNTAPPRQHAQHSCPHLYPHLAHPLAKPDAA</sequence>
<accession>C4GKF6</accession>
<dbReference type="HOGENOM" id="CLU_2806740_0_0_4"/>
<organism evidence="1 2">
    <name type="scientific">Kingella oralis ATCC 51147</name>
    <dbReference type="NCBI Taxonomy" id="629741"/>
    <lineage>
        <taxon>Bacteria</taxon>
        <taxon>Pseudomonadati</taxon>
        <taxon>Pseudomonadota</taxon>
        <taxon>Betaproteobacteria</taxon>
        <taxon>Neisseriales</taxon>
        <taxon>Neisseriaceae</taxon>
        <taxon>Kingella</taxon>
    </lineage>
</organism>
<evidence type="ECO:0000313" key="1">
    <source>
        <dbReference type="EMBL" id="EEP67215.1"/>
    </source>
</evidence>
<keyword evidence="2" id="KW-1185">Reference proteome</keyword>